<keyword evidence="1" id="KW-1133">Transmembrane helix</keyword>
<gene>
    <name evidence="2" type="ORF">BT1A1_2120</name>
</gene>
<evidence type="ECO:0000313" key="3">
    <source>
        <dbReference type="Proteomes" id="UP000040576"/>
    </source>
</evidence>
<dbReference type="Proteomes" id="UP000040576">
    <property type="component" value="Unassembled WGS sequence"/>
</dbReference>
<protein>
    <submittedName>
        <fullName evidence="2">Putative membrane protein</fullName>
    </submittedName>
</protein>
<proteinExistence type="predicted"/>
<accession>A0A090IV37</accession>
<dbReference type="PATRIC" id="fig|35841.9.peg.1098"/>
<keyword evidence="1" id="KW-0472">Membrane</keyword>
<keyword evidence="3" id="KW-1185">Reference proteome</keyword>
<dbReference type="RefSeq" id="WP_161792864.1">
    <property type="nucleotide sequence ID" value="NZ_JAMATD010000001.1"/>
</dbReference>
<sequence length="50" mass="6009">MKFLKLILLFFLAIFLIKIMFKLVFGMISFLFTAVIFIVFLYIGWRILKS</sequence>
<evidence type="ECO:0000256" key="1">
    <source>
        <dbReference type="SAM" id="Phobius"/>
    </source>
</evidence>
<dbReference type="EMBL" id="CCRF01000062">
    <property type="protein sequence ID" value="CEE01941.1"/>
    <property type="molecule type" value="Genomic_DNA"/>
</dbReference>
<keyword evidence="1" id="KW-0812">Transmembrane</keyword>
<organism evidence="2 3">
    <name type="scientific">Caldibacillus thermoamylovorans</name>
    <dbReference type="NCBI Taxonomy" id="35841"/>
    <lineage>
        <taxon>Bacteria</taxon>
        <taxon>Bacillati</taxon>
        <taxon>Bacillota</taxon>
        <taxon>Bacilli</taxon>
        <taxon>Bacillales</taxon>
        <taxon>Bacillaceae</taxon>
        <taxon>Caldibacillus</taxon>
    </lineage>
</organism>
<name>A0A090IV37_9BACI</name>
<evidence type="ECO:0000313" key="2">
    <source>
        <dbReference type="EMBL" id="CEE01941.1"/>
    </source>
</evidence>
<reference evidence="2 3" key="1">
    <citation type="submission" date="2014-07" db="EMBL/GenBank/DDBJ databases">
        <authorList>
            <person name="Wibberg Daniel"/>
        </authorList>
    </citation>
    <scope>NUCLEOTIDE SEQUENCE [LARGE SCALE GENOMIC DNA]</scope>
</reference>
<dbReference type="AlphaFoldDB" id="A0A090IV37"/>
<feature type="transmembrane region" description="Helical" evidence="1">
    <location>
        <begin position="31"/>
        <end position="48"/>
    </location>
</feature>